<protein>
    <submittedName>
        <fullName evidence="2">Uncharacterized protein</fullName>
    </submittedName>
</protein>
<dbReference type="PROSITE" id="PS51257">
    <property type="entry name" value="PROKAR_LIPOPROTEIN"/>
    <property type="match status" value="1"/>
</dbReference>
<accession>A0A1H2YNL2</accession>
<dbReference type="AlphaFoldDB" id="A0A1H2YNL2"/>
<evidence type="ECO:0000256" key="1">
    <source>
        <dbReference type="SAM" id="SignalP"/>
    </source>
</evidence>
<organism evidence="2 3">
    <name type="scientific">Alicyclobacillus hesperidum</name>
    <dbReference type="NCBI Taxonomy" id="89784"/>
    <lineage>
        <taxon>Bacteria</taxon>
        <taxon>Bacillati</taxon>
        <taxon>Bacillota</taxon>
        <taxon>Bacilli</taxon>
        <taxon>Bacillales</taxon>
        <taxon>Alicyclobacillaceae</taxon>
        <taxon>Alicyclobacillus</taxon>
    </lineage>
</organism>
<name>A0A1H2YNL2_9BACL</name>
<reference evidence="3" key="1">
    <citation type="submission" date="2016-10" db="EMBL/GenBank/DDBJ databases">
        <authorList>
            <person name="Varghese N."/>
        </authorList>
    </citation>
    <scope>NUCLEOTIDE SEQUENCE [LARGE SCALE GENOMIC DNA]</scope>
    <source>
        <strain evidence="3">DSM 12489</strain>
    </source>
</reference>
<sequence length="157" mass="17087">MKSAKIFAVMIVSSMLMTGCGASNGLQPDSTSQSNGMSMSNINMPGMNMTSSSDAYLLSKAFVDEYSGFDRIQADISKGDYNDALNIANSLHDEFHVAILPPLRDKKGDTFAEAVHSKYDALQDAIQSHDKSKILILLTINRSNLKMVAKILGVKYT</sequence>
<feature type="chain" id="PRO_5010310962" evidence="1">
    <location>
        <begin position="23"/>
        <end position="157"/>
    </location>
</feature>
<gene>
    <name evidence="2" type="ORF">SAMN04489725_1464</name>
</gene>
<evidence type="ECO:0000313" key="2">
    <source>
        <dbReference type="EMBL" id="SDX06224.1"/>
    </source>
</evidence>
<keyword evidence="3" id="KW-1185">Reference proteome</keyword>
<dbReference type="RefSeq" id="WP_143027562.1">
    <property type="nucleotide sequence ID" value="NZ_FNOJ01000046.1"/>
</dbReference>
<feature type="signal peptide" evidence="1">
    <location>
        <begin position="1"/>
        <end position="22"/>
    </location>
</feature>
<evidence type="ECO:0000313" key="3">
    <source>
        <dbReference type="Proteomes" id="UP000182589"/>
    </source>
</evidence>
<proteinExistence type="predicted"/>
<keyword evidence="1" id="KW-0732">Signal</keyword>
<dbReference type="EMBL" id="FNOJ01000046">
    <property type="protein sequence ID" value="SDX06224.1"/>
    <property type="molecule type" value="Genomic_DNA"/>
</dbReference>
<dbReference type="Proteomes" id="UP000182589">
    <property type="component" value="Unassembled WGS sequence"/>
</dbReference>